<protein>
    <submittedName>
        <fullName evidence="2">Uncharacterized protein</fullName>
    </submittedName>
</protein>
<accession>A0ABT1KJX7</accession>
<feature type="transmembrane region" description="Helical" evidence="1">
    <location>
        <begin position="62"/>
        <end position="81"/>
    </location>
</feature>
<dbReference type="EMBL" id="SODL02000002">
    <property type="protein sequence ID" value="MCP2367196.1"/>
    <property type="molecule type" value="Genomic_DNA"/>
</dbReference>
<evidence type="ECO:0000256" key="1">
    <source>
        <dbReference type="SAM" id="Phobius"/>
    </source>
</evidence>
<keyword evidence="3" id="KW-1185">Reference proteome</keyword>
<feature type="transmembrane region" description="Helical" evidence="1">
    <location>
        <begin position="165"/>
        <end position="183"/>
    </location>
</feature>
<feature type="transmembrane region" description="Helical" evidence="1">
    <location>
        <begin position="93"/>
        <end position="110"/>
    </location>
</feature>
<evidence type="ECO:0000313" key="3">
    <source>
        <dbReference type="Proteomes" id="UP000893823"/>
    </source>
</evidence>
<evidence type="ECO:0000313" key="2">
    <source>
        <dbReference type="EMBL" id="MCP2367196.1"/>
    </source>
</evidence>
<feature type="transmembrane region" description="Helical" evidence="1">
    <location>
        <begin position="195"/>
        <end position="219"/>
    </location>
</feature>
<organism evidence="2 3">
    <name type="scientific">Agromyces flavus</name>
    <dbReference type="NCBI Taxonomy" id="589382"/>
    <lineage>
        <taxon>Bacteria</taxon>
        <taxon>Bacillati</taxon>
        <taxon>Actinomycetota</taxon>
        <taxon>Actinomycetes</taxon>
        <taxon>Micrococcales</taxon>
        <taxon>Microbacteriaceae</taxon>
        <taxon>Agromyces</taxon>
    </lineage>
</organism>
<feature type="transmembrane region" description="Helical" evidence="1">
    <location>
        <begin position="26"/>
        <end position="50"/>
    </location>
</feature>
<sequence>MSAPEHRDAAVAAAPRRSGGTAPFRLGRWVGFTVLGESLGFLIPVSGFALAATLGLDAWSRWLLLVVFGAGEGALLGLGQSTGLRGSSAEVPAGRWIAATAVAASVAWSIGMLPSTLSDVGLAIDWASPATWAVAGVAGLVLLATIPTAQLPVLARAGVPGAWRWVPLNMGAWLVGLVFTFLPSPFVDESTPAPMMFAGFGIAGVLMASTVALLTGLGLRRMLRRA</sequence>
<keyword evidence="1" id="KW-1133">Transmembrane helix</keyword>
<dbReference type="RefSeq" id="WP_197675505.1">
    <property type="nucleotide sequence ID" value="NZ_BMDN01000002.1"/>
</dbReference>
<keyword evidence="1" id="KW-0472">Membrane</keyword>
<comment type="caution">
    <text evidence="2">The sequence shown here is derived from an EMBL/GenBank/DDBJ whole genome shotgun (WGS) entry which is preliminary data.</text>
</comment>
<reference evidence="2" key="1">
    <citation type="submission" date="2022-06" db="EMBL/GenBank/DDBJ databases">
        <title>Genomic Encyclopedia of Type Strains, Phase III (KMG-III): the genomes of soil and plant-associated and newly described type strains.</title>
        <authorList>
            <person name="Whitman W."/>
        </authorList>
    </citation>
    <scope>NUCLEOTIDE SEQUENCE</scope>
    <source>
        <strain evidence="2">CPCC 202695</strain>
    </source>
</reference>
<proteinExistence type="predicted"/>
<dbReference type="Proteomes" id="UP000893823">
    <property type="component" value="Unassembled WGS sequence"/>
</dbReference>
<name>A0ABT1KJX7_9MICO</name>
<keyword evidence="1" id="KW-0812">Transmembrane</keyword>
<feature type="transmembrane region" description="Helical" evidence="1">
    <location>
        <begin position="130"/>
        <end position="153"/>
    </location>
</feature>
<gene>
    <name evidence="2" type="ORF">BCL57_001350</name>
</gene>